<comment type="subcellular location">
    <subcellularLocation>
        <location evidence="1">Cell membrane</location>
        <topology evidence="1">Multi-pass membrane protein</topology>
    </subcellularLocation>
</comment>
<feature type="transmembrane region" description="Helical" evidence="8">
    <location>
        <begin position="103"/>
        <end position="123"/>
    </location>
</feature>
<comment type="caution">
    <text evidence="10">The sequence shown here is derived from an EMBL/GenBank/DDBJ whole genome shotgun (WGS) entry which is preliminary data.</text>
</comment>
<feature type="transmembrane region" description="Helical" evidence="8">
    <location>
        <begin position="419"/>
        <end position="441"/>
    </location>
</feature>
<dbReference type="Pfam" id="PF07690">
    <property type="entry name" value="MFS_1"/>
    <property type="match status" value="1"/>
</dbReference>
<evidence type="ECO:0000256" key="5">
    <source>
        <dbReference type="ARBA" id="ARBA00022989"/>
    </source>
</evidence>
<feature type="transmembrane region" description="Helical" evidence="8">
    <location>
        <begin position="389"/>
        <end position="413"/>
    </location>
</feature>
<keyword evidence="4 8" id="KW-0812">Transmembrane</keyword>
<dbReference type="Pfam" id="PF00083">
    <property type="entry name" value="Sugar_tr"/>
    <property type="match status" value="1"/>
</dbReference>
<dbReference type="GO" id="GO:0022857">
    <property type="term" value="F:transmembrane transporter activity"/>
    <property type="evidence" value="ECO:0007669"/>
    <property type="project" value="InterPro"/>
</dbReference>
<proteinExistence type="predicted"/>
<evidence type="ECO:0000313" key="10">
    <source>
        <dbReference type="EMBL" id="MBB5157320.1"/>
    </source>
</evidence>
<dbReference type="InterPro" id="IPR005828">
    <property type="entry name" value="MFS_sugar_transport-like"/>
</dbReference>
<feature type="transmembrane region" description="Helical" evidence="8">
    <location>
        <begin position="324"/>
        <end position="342"/>
    </location>
</feature>
<feature type="region of interest" description="Disordered" evidence="7">
    <location>
        <begin position="1"/>
        <end position="22"/>
    </location>
</feature>
<keyword evidence="11" id="KW-1185">Reference proteome</keyword>
<evidence type="ECO:0000256" key="7">
    <source>
        <dbReference type="SAM" id="MobiDB-lite"/>
    </source>
</evidence>
<evidence type="ECO:0000256" key="8">
    <source>
        <dbReference type="SAM" id="Phobius"/>
    </source>
</evidence>
<feature type="transmembrane region" description="Helical" evidence="8">
    <location>
        <begin position="292"/>
        <end position="312"/>
    </location>
</feature>
<feature type="transmembrane region" description="Helical" evidence="8">
    <location>
        <begin position="202"/>
        <end position="223"/>
    </location>
</feature>
<gene>
    <name evidence="10" type="ORF">BJ970_004854</name>
</gene>
<evidence type="ECO:0000313" key="11">
    <source>
        <dbReference type="Proteomes" id="UP000584374"/>
    </source>
</evidence>
<name>A0A840QC17_9PSEU</name>
<dbReference type="Proteomes" id="UP000584374">
    <property type="component" value="Unassembled WGS sequence"/>
</dbReference>
<dbReference type="InterPro" id="IPR036259">
    <property type="entry name" value="MFS_trans_sf"/>
</dbReference>
<dbReference type="EMBL" id="JACHIW010000001">
    <property type="protein sequence ID" value="MBB5157320.1"/>
    <property type="molecule type" value="Genomic_DNA"/>
</dbReference>
<feature type="transmembrane region" description="Helical" evidence="8">
    <location>
        <begin position="348"/>
        <end position="368"/>
    </location>
</feature>
<evidence type="ECO:0000256" key="6">
    <source>
        <dbReference type="ARBA" id="ARBA00023136"/>
    </source>
</evidence>
<dbReference type="PANTHER" id="PTHR43045:SF1">
    <property type="entry name" value="SHIKIMATE TRANSPORTER"/>
    <property type="match status" value="1"/>
</dbReference>
<keyword evidence="6 8" id="KW-0472">Membrane</keyword>
<dbReference type="RefSeq" id="WP_184728289.1">
    <property type="nucleotide sequence ID" value="NZ_JACHIW010000001.1"/>
</dbReference>
<keyword evidence="2" id="KW-0813">Transport</keyword>
<dbReference type="Gene3D" id="1.20.1250.20">
    <property type="entry name" value="MFS general substrate transporter like domains"/>
    <property type="match status" value="2"/>
</dbReference>
<feature type="transmembrane region" description="Helical" evidence="8">
    <location>
        <begin position="256"/>
        <end position="280"/>
    </location>
</feature>
<sequence>MSELPSAPPSSPPTAAASTPPDRRRTIGVAFASWACASIEWYDFFIYGTAAALVFPQLFFPVTDSLTGTLLSFAAFGVAFVARPFGGALFGHLGDTFGRKKSLITALVAMGVATTLIGLLPTYQVVGAAAPVLLVLLRFLQGIAVGGQQGGVILLATENAPARRRGFYSSFAAAGAPGGVLLANGAFLLVTTMMPHEAFVTWGWRIPFVASFVLIVFAVGIQLRLEETAEFRATEKKTDRSRSPLFLAIRRHPRQILLAAGCYVAINITYYVFITFIVAYTTNKAILGMAESAVLSAVMIASAVELFALPLAGLLSDRFGRRTVFASGAVLLGLFCFAFWPLVDTGSVTLLTLALVVGLGLVHSLMYGPHGALFSEAFTTEVRYSSLSLGIQLANVLGGAFAPFIATALLAGFGTSTSIAIYMAIGCAIGAISTTALRPVAPAH</sequence>
<evidence type="ECO:0000256" key="4">
    <source>
        <dbReference type="ARBA" id="ARBA00022692"/>
    </source>
</evidence>
<reference evidence="10 11" key="1">
    <citation type="submission" date="2020-08" db="EMBL/GenBank/DDBJ databases">
        <title>Sequencing the genomes of 1000 actinobacteria strains.</title>
        <authorList>
            <person name="Klenk H.-P."/>
        </authorList>
    </citation>
    <scope>NUCLEOTIDE SEQUENCE [LARGE SCALE GENOMIC DNA]</scope>
    <source>
        <strain evidence="10 11">DSM 45584</strain>
    </source>
</reference>
<dbReference type="InterPro" id="IPR011701">
    <property type="entry name" value="MFS"/>
</dbReference>
<dbReference type="PROSITE" id="PS00216">
    <property type="entry name" value="SUGAR_TRANSPORT_1"/>
    <property type="match status" value="1"/>
</dbReference>
<dbReference type="PROSITE" id="PS50850">
    <property type="entry name" value="MFS"/>
    <property type="match status" value="1"/>
</dbReference>
<evidence type="ECO:0000259" key="9">
    <source>
        <dbReference type="PROSITE" id="PS50850"/>
    </source>
</evidence>
<feature type="transmembrane region" description="Helical" evidence="8">
    <location>
        <begin position="69"/>
        <end position="91"/>
    </location>
</feature>
<evidence type="ECO:0000256" key="2">
    <source>
        <dbReference type="ARBA" id="ARBA00022448"/>
    </source>
</evidence>
<keyword evidence="3" id="KW-1003">Cell membrane</keyword>
<dbReference type="SUPFAM" id="SSF103473">
    <property type="entry name" value="MFS general substrate transporter"/>
    <property type="match status" value="1"/>
</dbReference>
<dbReference type="CDD" id="cd17369">
    <property type="entry name" value="MFS_ShiA_like"/>
    <property type="match status" value="1"/>
</dbReference>
<dbReference type="AlphaFoldDB" id="A0A840QC17"/>
<dbReference type="PROSITE" id="PS00217">
    <property type="entry name" value="SUGAR_TRANSPORT_2"/>
    <property type="match status" value="1"/>
</dbReference>
<dbReference type="GO" id="GO:0005886">
    <property type="term" value="C:plasma membrane"/>
    <property type="evidence" value="ECO:0007669"/>
    <property type="project" value="UniProtKB-SubCell"/>
</dbReference>
<dbReference type="PANTHER" id="PTHR43045">
    <property type="entry name" value="SHIKIMATE TRANSPORTER"/>
    <property type="match status" value="1"/>
</dbReference>
<feature type="domain" description="Major facilitator superfamily (MFS) profile" evidence="9">
    <location>
        <begin position="29"/>
        <end position="442"/>
    </location>
</feature>
<feature type="transmembrane region" description="Helical" evidence="8">
    <location>
        <begin position="167"/>
        <end position="190"/>
    </location>
</feature>
<evidence type="ECO:0000256" key="1">
    <source>
        <dbReference type="ARBA" id="ARBA00004651"/>
    </source>
</evidence>
<dbReference type="InterPro" id="IPR020846">
    <property type="entry name" value="MFS_dom"/>
</dbReference>
<organism evidence="10 11">
    <name type="scientific">Saccharopolyspora phatthalungensis</name>
    <dbReference type="NCBI Taxonomy" id="664693"/>
    <lineage>
        <taxon>Bacteria</taxon>
        <taxon>Bacillati</taxon>
        <taxon>Actinomycetota</taxon>
        <taxon>Actinomycetes</taxon>
        <taxon>Pseudonocardiales</taxon>
        <taxon>Pseudonocardiaceae</taxon>
        <taxon>Saccharopolyspora</taxon>
    </lineage>
</organism>
<protein>
    <submittedName>
        <fullName evidence="10">MFS family permease</fullName>
    </submittedName>
</protein>
<feature type="compositionally biased region" description="Pro residues" evidence="7">
    <location>
        <begin position="1"/>
        <end position="12"/>
    </location>
</feature>
<dbReference type="InterPro" id="IPR005829">
    <property type="entry name" value="Sugar_transporter_CS"/>
</dbReference>
<feature type="transmembrane region" description="Helical" evidence="8">
    <location>
        <begin position="129"/>
        <end position="155"/>
    </location>
</feature>
<keyword evidence="5 8" id="KW-1133">Transmembrane helix</keyword>
<evidence type="ECO:0000256" key="3">
    <source>
        <dbReference type="ARBA" id="ARBA00022475"/>
    </source>
</evidence>
<accession>A0A840QC17</accession>